<sequence length="57" mass="6469">MKKRKWKGWAVRFTEEPAVLFNSLSGGICMYNSEKKAKGNIILPKIQEVIEVTITEG</sequence>
<dbReference type="AlphaFoldDB" id="A0A0F9N843"/>
<gene>
    <name evidence="1" type="ORF">LCGC14_1060880</name>
</gene>
<proteinExistence type="predicted"/>
<name>A0A0F9N843_9ZZZZ</name>
<comment type="caution">
    <text evidence="1">The sequence shown here is derived from an EMBL/GenBank/DDBJ whole genome shotgun (WGS) entry which is preliminary data.</text>
</comment>
<organism evidence="1">
    <name type="scientific">marine sediment metagenome</name>
    <dbReference type="NCBI Taxonomy" id="412755"/>
    <lineage>
        <taxon>unclassified sequences</taxon>
        <taxon>metagenomes</taxon>
        <taxon>ecological metagenomes</taxon>
    </lineage>
</organism>
<reference evidence="1" key="1">
    <citation type="journal article" date="2015" name="Nature">
        <title>Complex archaea that bridge the gap between prokaryotes and eukaryotes.</title>
        <authorList>
            <person name="Spang A."/>
            <person name="Saw J.H."/>
            <person name="Jorgensen S.L."/>
            <person name="Zaremba-Niedzwiedzka K."/>
            <person name="Martijn J."/>
            <person name="Lind A.E."/>
            <person name="van Eijk R."/>
            <person name="Schleper C."/>
            <person name="Guy L."/>
            <person name="Ettema T.J."/>
        </authorList>
    </citation>
    <scope>NUCLEOTIDE SEQUENCE</scope>
</reference>
<protein>
    <submittedName>
        <fullName evidence="1">Uncharacterized protein</fullName>
    </submittedName>
</protein>
<dbReference type="EMBL" id="LAZR01004502">
    <property type="protein sequence ID" value="KKN08022.1"/>
    <property type="molecule type" value="Genomic_DNA"/>
</dbReference>
<evidence type="ECO:0000313" key="1">
    <source>
        <dbReference type="EMBL" id="KKN08022.1"/>
    </source>
</evidence>
<accession>A0A0F9N843</accession>